<evidence type="ECO:0000313" key="2">
    <source>
        <dbReference type="Proteomes" id="UP001165960"/>
    </source>
</evidence>
<dbReference type="EMBL" id="QTSX02002136">
    <property type="protein sequence ID" value="KAJ9078815.1"/>
    <property type="molecule type" value="Genomic_DNA"/>
</dbReference>
<accession>A0ACC2TWB2</accession>
<comment type="caution">
    <text evidence="1">The sequence shown here is derived from an EMBL/GenBank/DDBJ whole genome shotgun (WGS) entry which is preliminary data.</text>
</comment>
<proteinExistence type="predicted"/>
<keyword evidence="2" id="KW-1185">Reference proteome</keyword>
<organism evidence="1 2">
    <name type="scientific">Entomophthora muscae</name>
    <dbReference type="NCBI Taxonomy" id="34485"/>
    <lineage>
        <taxon>Eukaryota</taxon>
        <taxon>Fungi</taxon>
        <taxon>Fungi incertae sedis</taxon>
        <taxon>Zoopagomycota</taxon>
        <taxon>Entomophthoromycotina</taxon>
        <taxon>Entomophthoromycetes</taxon>
        <taxon>Entomophthorales</taxon>
        <taxon>Entomophthoraceae</taxon>
        <taxon>Entomophthora</taxon>
    </lineage>
</organism>
<name>A0ACC2TWB2_9FUNG</name>
<reference evidence="1" key="1">
    <citation type="submission" date="2022-04" db="EMBL/GenBank/DDBJ databases">
        <title>Genome of the entomopathogenic fungus Entomophthora muscae.</title>
        <authorList>
            <person name="Elya C."/>
            <person name="Lovett B.R."/>
            <person name="Lee E."/>
            <person name="Macias A.M."/>
            <person name="Hajek A.E."/>
            <person name="De Bivort B.L."/>
            <person name="Kasson M.T."/>
            <person name="De Fine Licht H.H."/>
            <person name="Stajich J.E."/>
        </authorList>
    </citation>
    <scope>NUCLEOTIDE SEQUENCE</scope>
    <source>
        <strain evidence="1">Berkeley</strain>
    </source>
</reference>
<sequence>MKVGLVSTSSSLWKAIANIYVRDEFRCSGVFYKGLVLTTPTHVLGHPSNVKVGINSLDTPDQSTSPRFDVTIISYYNYITSKDYKLVLLKPNATLPLPAAYDLDISPEVGFPEMIFMGWGYTSKNNEALLEHRPLPCTSPPHITPQLSSGEGWLCFNHPKASSIVEGSPVFTIKENARRIYAISYREPPSSYDSSTSSIVFLRIAHFNGWIERNRKDQLKQSRQDNKPI</sequence>
<protein>
    <submittedName>
        <fullName evidence="1">Uncharacterized protein</fullName>
    </submittedName>
</protein>
<gene>
    <name evidence="1" type="ORF">DSO57_1002876</name>
</gene>
<evidence type="ECO:0000313" key="1">
    <source>
        <dbReference type="EMBL" id="KAJ9078815.1"/>
    </source>
</evidence>
<dbReference type="Proteomes" id="UP001165960">
    <property type="component" value="Unassembled WGS sequence"/>
</dbReference>